<dbReference type="GO" id="GO:0005525">
    <property type="term" value="F:GTP binding"/>
    <property type="evidence" value="ECO:0007669"/>
    <property type="project" value="UniProtKB-KW"/>
</dbReference>
<evidence type="ECO:0000256" key="9">
    <source>
        <dbReference type="ARBA" id="ARBA00023134"/>
    </source>
</evidence>
<gene>
    <name evidence="11" type="ORF">CL6EHI_087390</name>
</gene>
<evidence type="ECO:0000256" key="2">
    <source>
        <dbReference type="ARBA" id="ARBA00004245"/>
    </source>
</evidence>
<keyword evidence="6" id="KW-0547">Nucleotide-binding</keyword>
<proteinExistence type="inferred from homology"/>
<comment type="caution">
    <text evidence="11">The sequence shown here is derived from an EMBL/GenBank/DDBJ whole genome shotgun (WGS) entry which is preliminary data.</text>
</comment>
<dbReference type="PRINTS" id="PR00449">
    <property type="entry name" value="RASTRNSFRMNG"/>
</dbReference>
<evidence type="ECO:0000313" key="11">
    <source>
        <dbReference type="EMBL" id="GAT93582.1"/>
    </source>
</evidence>
<dbReference type="InterPro" id="IPR001806">
    <property type="entry name" value="Small_GTPase"/>
</dbReference>
<dbReference type="Pfam" id="PF00071">
    <property type="entry name" value="Ras"/>
    <property type="match status" value="1"/>
</dbReference>
<keyword evidence="5" id="KW-0479">Metal-binding</keyword>
<dbReference type="SMART" id="SM00174">
    <property type="entry name" value="RHO"/>
    <property type="match status" value="1"/>
</dbReference>
<dbReference type="NCBIfam" id="TIGR00231">
    <property type="entry name" value="small_GTP"/>
    <property type="match status" value="1"/>
</dbReference>
<dbReference type="PROSITE" id="PS51420">
    <property type="entry name" value="RHO"/>
    <property type="match status" value="1"/>
</dbReference>
<sequence length="189" mass="21122">MEQLNLEKKIVITFTGAPGIGKSQLISVMTSGRFTSQYEPTIQEHYTMKMVEGNNIFNLTIVDTSGSPDYSKLASGAIGNSDCIVVCYCPYIPKSFDRVVEAIKEVRTISDDIPIIIVATKMDLKDDKVTMNKIGKQKIRMVKDLKSELKKGKISGFFETSAISGDSYKEILETAIKYTQKSSIWKKKQ</sequence>
<dbReference type="VEuPathDB" id="AmoebaDB:KM1_288520"/>
<dbReference type="PROSITE" id="PS51419">
    <property type="entry name" value="RAB"/>
    <property type="match status" value="1"/>
</dbReference>
<dbReference type="VEuPathDB" id="AmoebaDB:EHI5A_222000"/>
<keyword evidence="9" id="KW-0342">GTP-binding</keyword>
<evidence type="ECO:0000256" key="10">
    <source>
        <dbReference type="ARBA" id="ARBA00023212"/>
    </source>
</evidence>
<dbReference type="SUPFAM" id="SSF52540">
    <property type="entry name" value="P-loop containing nucleoside triphosphate hydrolases"/>
    <property type="match status" value="1"/>
</dbReference>
<evidence type="ECO:0000256" key="7">
    <source>
        <dbReference type="ARBA" id="ARBA00022801"/>
    </source>
</evidence>
<dbReference type="VEuPathDB" id="AmoebaDB:EHI_087390"/>
<dbReference type="GO" id="GO:0007264">
    <property type="term" value="P:small GTPase-mediated signal transduction"/>
    <property type="evidence" value="ECO:0007669"/>
    <property type="project" value="InterPro"/>
</dbReference>
<dbReference type="GO" id="GO:0005856">
    <property type="term" value="C:cytoskeleton"/>
    <property type="evidence" value="ECO:0007669"/>
    <property type="project" value="UniProtKB-SubCell"/>
</dbReference>
<dbReference type="InterPro" id="IPR005225">
    <property type="entry name" value="Small_GTP-bd"/>
</dbReference>
<evidence type="ECO:0000256" key="5">
    <source>
        <dbReference type="ARBA" id="ARBA00022723"/>
    </source>
</evidence>
<dbReference type="OMA" id="FSEIEYN"/>
<accession>A0A5K1VI62</accession>
<keyword evidence="7" id="KW-0378">Hydrolase</keyword>
<dbReference type="GO" id="GO:0046872">
    <property type="term" value="F:metal ion binding"/>
    <property type="evidence" value="ECO:0007669"/>
    <property type="project" value="UniProtKB-KW"/>
</dbReference>
<evidence type="ECO:0000256" key="4">
    <source>
        <dbReference type="ARBA" id="ARBA00011984"/>
    </source>
</evidence>
<evidence type="ECO:0000256" key="3">
    <source>
        <dbReference type="ARBA" id="ARBA00010142"/>
    </source>
</evidence>
<comment type="cofactor">
    <cofactor evidence="1">
        <name>Mg(2+)</name>
        <dbReference type="ChEBI" id="CHEBI:18420"/>
    </cofactor>
</comment>
<keyword evidence="8" id="KW-0460">Magnesium</keyword>
<comment type="subcellular location">
    <subcellularLocation>
        <location evidence="2">Cytoplasm</location>
        <location evidence="2">Cytoskeleton</location>
    </subcellularLocation>
</comment>
<dbReference type="EC" id="3.6.5.2" evidence="4"/>
<dbReference type="VEuPathDB" id="AmoebaDB:EHI7A_191770"/>
<dbReference type="InterPro" id="IPR027417">
    <property type="entry name" value="P-loop_NTPase"/>
</dbReference>
<dbReference type="VEuPathDB" id="AmoebaDB:EHI8A_223470"/>
<comment type="similarity">
    <text evidence="3">Belongs to the small GTPase superfamily. Rho family.</text>
</comment>
<keyword evidence="10" id="KW-0206">Cytoskeleton</keyword>
<evidence type="ECO:0000256" key="8">
    <source>
        <dbReference type="ARBA" id="ARBA00022842"/>
    </source>
</evidence>
<dbReference type="FunFam" id="3.40.50.300:FF:002886">
    <property type="entry name" value="Rho family GTPase"/>
    <property type="match status" value="1"/>
</dbReference>
<dbReference type="EMBL" id="BDEQ01000001">
    <property type="protein sequence ID" value="GAT93582.1"/>
    <property type="molecule type" value="Genomic_DNA"/>
</dbReference>
<organism evidence="11 12">
    <name type="scientific">Entamoeba histolytica</name>
    <dbReference type="NCBI Taxonomy" id="5759"/>
    <lineage>
        <taxon>Eukaryota</taxon>
        <taxon>Amoebozoa</taxon>
        <taxon>Evosea</taxon>
        <taxon>Archamoebae</taxon>
        <taxon>Mastigamoebida</taxon>
        <taxon>Entamoebidae</taxon>
        <taxon>Entamoeba</taxon>
    </lineage>
</organism>
<dbReference type="AlphaFoldDB" id="A0A5K1VI62"/>
<dbReference type="GO" id="GO:0003925">
    <property type="term" value="F:G protein activity"/>
    <property type="evidence" value="ECO:0007669"/>
    <property type="project" value="UniProtKB-EC"/>
</dbReference>
<dbReference type="Gene3D" id="3.40.50.300">
    <property type="entry name" value="P-loop containing nucleotide triphosphate hydrolases"/>
    <property type="match status" value="1"/>
</dbReference>
<evidence type="ECO:0000256" key="6">
    <source>
        <dbReference type="ARBA" id="ARBA00022741"/>
    </source>
</evidence>
<dbReference type="Proteomes" id="UP000078387">
    <property type="component" value="Unassembled WGS sequence"/>
</dbReference>
<protein>
    <recommendedName>
        <fullName evidence="4">small monomeric GTPase</fullName>
        <ecNumber evidence="4">3.6.5.2</ecNumber>
    </recommendedName>
</protein>
<reference evidence="11 12" key="1">
    <citation type="submission" date="2016-05" db="EMBL/GenBank/DDBJ databases">
        <title>First whole genome sequencing of Entamoeba histolytica HM1:IMSS-clone-6.</title>
        <authorList>
            <person name="Mukherjee Avik.K."/>
            <person name="Izumyama S."/>
            <person name="Nakada-Tsukui K."/>
            <person name="Nozaki T."/>
        </authorList>
    </citation>
    <scope>NUCLEOTIDE SEQUENCE [LARGE SCALE GENOMIC DNA]</scope>
    <source>
        <strain evidence="11 12">HM1:IMSS clone 6</strain>
    </source>
</reference>
<dbReference type="PANTHER" id="PTHR24072">
    <property type="entry name" value="RHO FAMILY GTPASE"/>
    <property type="match status" value="1"/>
</dbReference>
<dbReference type="InterPro" id="IPR003578">
    <property type="entry name" value="Small_GTPase_Rho"/>
</dbReference>
<keyword evidence="10" id="KW-0963">Cytoplasm</keyword>
<evidence type="ECO:0000313" key="12">
    <source>
        <dbReference type="Proteomes" id="UP000078387"/>
    </source>
</evidence>
<dbReference type="SMART" id="SM00175">
    <property type="entry name" value="RAB"/>
    <property type="match status" value="1"/>
</dbReference>
<name>A0A5K1VI62_ENTHI</name>
<evidence type="ECO:0000256" key="1">
    <source>
        <dbReference type="ARBA" id="ARBA00001946"/>
    </source>
</evidence>
<dbReference type="SMART" id="SM00173">
    <property type="entry name" value="RAS"/>
    <property type="match status" value="1"/>
</dbReference>
<dbReference type="SMR" id="A0A5K1VI62"/>